<protein>
    <recommendedName>
        <fullName evidence="3">Cytitidyltransferase</fullName>
    </recommendedName>
</protein>
<evidence type="ECO:0008006" key="3">
    <source>
        <dbReference type="Google" id="ProtNLM"/>
    </source>
</evidence>
<gene>
    <name evidence="2" type="ORF">UFOVP240_120</name>
</gene>
<reference evidence="2" key="1">
    <citation type="submission" date="2020-05" db="EMBL/GenBank/DDBJ databases">
        <authorList>
            <person name="Chiriac C."/>
            <person name="Salcher M."/>
            <person name="Ghai R."/>
            <person name="Kavagutti S V."/>
        </authorList>
    </citation>
    <scope>NUCLEOTIDE SEQUENCE</scope>
</reference>
<organism evidence="2">
    <name type="scientific">uncultured Caudovirales phage</name>
    <dbReference type="NCBI Taxonomy" id="2100421"/>
    <lineage>
        <taxon>Viruses</taxon>
        <taxon>Duplodnaviria</taxon>
        <taxon>Heunggongvirae</taxon>
        <taxon>Uroviricota</taxon>
        <taxon>Caudoviricetes</taxon>
        <taxon>Peduoviridae</taxon>
        <taxon>Maltschvirus</taxon>
        <taxon>Maltschvirus maltsch</taxon>
    </lineage>
</organism>
<feature type="region of interest" description="Disordered" evidence="1">
    <location>
        <begin position="185"/>
        <end position="215"/>
    </location>
</feature>
<dbReference type="InterPro" id="IPR014729">
    <property type="entry name" value="Rossmann-like_a/b/a_fold"/>
</dbReference>
<dbReference type="EMBL" id="LR798293">
    <property type="protein sequence ID" value="CAB5221265.1"/>
    <property type="molecule type" value="Genomic_DNA"/>
</dbReference>
<accession>A0A6J7WWK4</accession>
<dbReference type="Gene3D" id="3.40.50.620">
    <property type="entry name" value="HUPs"/>
    <property type="match status" value="1"/>
</dbReference>
<name>A0A6J7WWK4_9CAUD</name>
<sequence>MKSLIEYIREGFADKGISPGKHGVMTFGRMNPPTAGHEKVVNKVHEVAKKHDGEHRVVLSGSHDTTDKEKKANKNPLSPESKGKHAKNAFPGTNIEVAKKGETMLHHATNMHKAGVEHLHMVVGSDREKATHDLLHQYNNVPSKHGHYNFKSITVHSSGERDPDEEGVSGISASKMRAHAANGNKDEFHKNLPSNMKPQHKEALYNDLRKSMGHK</sequence>
<feature type="region of interest" description="Disordered" evidence="1">
    <location>
        <begin position="56"/>
        <end position="91"/>
    </location>
</feature>
<proteinExistence type="predicted"/>
<evidence type="ECO:0000313" key="2">
    <source>
        <dbReference type="EMBL" id="CAB5221265.1"/>
    </source>
</evidence>
<dbReference type="SUPFAM" id="SSF52374">
    <property type="entry name" value="Nucleotidylyl transferase"/>
    <property type="match status" value="1"/>
</dbReference>
<feature type="compositionally biased region" description="Basic and acidic residues" evidence="1">
    <location>
        <begin position="199"/>
        <end position="215"/>
    </location>
</feature>
<evidence type="ECO:0000256" key="1">
    <source>
        <dbReference type="SAM" id="MobiDB-lite"/>
    </source>
</evidence>